<evidence type="ECO:0000313" key="3">
    <source>
        <dbReference type="Proteomes" id="UP000799776"/>
    </source>
</evidence>
<gene>
    <name evidence="2" type="ORF">K490DRAFT_71853</name>
</gene>
<dbReference type="Gene3D" id="1.10.3210.10">
    <property type="entry name" value="Hypothetical protein af1432"/>
    <property type="match status" value="1"/>
</dbReference>
<reference evidence="2" key="1">
    <citation type="journal article" date="2020" name="Stud. Mycol.">
        <title>101 Dothideomycetes genomes: a test case for predicting lifestyles and emergence of pathogens.</title>
        <authorList>
            <person name="Haridas S."/>
            <person name="Albert R."/>
            <person name="Binder M."/>
            <person name="Bloem J."/>
            <person name="Labutti K."/>
            <person name="Salamov A."/>
            <person name="Andreopoulos B."/>
            <person name="Baker S."/>
            <person name="Barry K."/>
            <person name="Bills G."/>
            <person name="Bluhm B."/>
            <person name="Cannon C."/>
            <person name="Castanera R."/>
            <person name="Culley D."/>
            <person name="Daum C."/>
            <person name="Ezra D."/>
            <person name="Gonzalez J."/>
            <person name="Henrissat B."/>
            <person name="Kuo A."/>
            <person name="Liang C."/>
            <person name="Lipzen A."/>
            <person name="Lutzoni F."/>
            <person name="Magnuson J."/>
            <person name="Mondo S."/>
            <person name="Nolan M."/>
            <person name="Ohm R."/>
            <person name="Pangilinan J."/>
            <person name="Park H.-J."/>
            <person name="Ramirez L."/>
            <person name="Alfaro M."/>
            <person name="Sun H."/>
            <person name="Tritt A."/>
            <person name="Yoshinaga Y."/>
            <person name="Zwiers L.-H."/>
            <person name="Turgeon B."/>
            <person name="Goodwin S."/>
            <person name="Spatafora J."/>
            <person name="Crous P."/>
            <person name="Grigoriev I."/>
        </authorList>
    </citation>
    <scope>NUCLEOTIDE SEQUENCE</scope>
    <source>
        <strain evidence="2">CBS 121410</strain>
    </source>
</reference>
<evidence type="ECO:0000259" key="1">
    <source>
        <dbReference type="Pfam" id="PF01966"/>
    </source>
</evidence>
<comment type="caution">
    <text evidence="2">The sequence shown here is derived from an EMBL/GenBank/DDBJ whole genome shotgun (WGS) entry which is preliminary data.</text>
</comment>
<organism evidence="2 3">
    <name type="scientific">Saccharata proteae CBS 121410</name>
    <dbReference type="NCBI Taxonomy" id="1314787"/>
    <lineage>
        <taxon>Eukaryota</taxon>
        <taxon>Fungi</taxon>
        <taxon>Dikarya</taxon>
        <taxon>Ascomycota</taxon>
        <taxon>Pezizomycotina</taxon>
        <taxon>Dothideomycetes</taxon>
        <taxon>Dothideomycetes incertae sedis</taxon>
        <taxon>Botryosphaeriales</taxon>
        <taxon>Saccharataceae</taxon>
        <taxon>Saccharata</taxon>
    </lineage>
</organism>
<dbReference type="PANTHER" id="PTHR35569:SF1">
    <property type="entry name" value="CYANAMIDE HYDRATASE DDI2-RELATED"/>
    <property type="match status" value="1"/>
</dbReference>
<dbReference type="SUPFAM" id="SSF109604">
    <property type="entry name" value="HD-domain/PDEase-like"/>
    <property type="match status" value="1"/>
</dbReference>
<sequence length="239" mass="26969">MTTPQVALGLANIAIPMTPIVNKALDFARRHSTPYAYNHIQRSLFFGFLIASKLPHLRSRDQEVHAVAAILHDLGWDPTGALVSRDKRFEVDGADAARDFLRREAPDWDSHRLQLVWDAIALHTIGSVVFYKEAEVQACAYGIWADFQGPERVPGGLLTWEEYDRVVDLLPRLGLMEGLKSVMCGLCRSKPETTYDNTVGEWGDKFVEGYRREGKLTADLLLTCDLDSREVKVKREDVL</sequence>
<name>A0A9P4LX45_9PEZI</name>
<keyword evidence="3" id="KW-1185">Reference proteome</keyword>
<dbReference type="EMBL" id="ML978713">
    <property type="protein sequence ID" value="KAF2090221.1"/>
    <property type="molecule type" value="Genomic_DNA"/>
</dbReference>
<evidence type="ECO:0000313" key="2">
    <source>
        <dbReference type="EMBL" id="KAF2090221.1"/>
    </source>
</evidence>
<accession>A0A9P4LX45</accession>
<feature type="domain" description="HD" evidence="1">
    <location>
        <begin position="37"/>
        <end position="128"/>
    </location>
</feature>
<proteinExistence type="predicted"/>
<dbReference type="OrthoDB" id="2378324at2759"/>
<dbReference type="Pfam" id="PF01966">
    <property type="entry name" value="HD"/>
    <property type="match status" value="1"/>
</dbReference>
<dbReference type="AlphaFoldDB" id="A0A9P4LX45"/>
<protein>
    <recommendedName>
        <fullName evidence="1">HD domain-containing protein</fullName>
    </recommendedName>
</protein>
<dbReference type="PANTHER" id="PTHR35569">
    <property type="entry name" value="CYANAMIDE HYDRATASE DDI2-RELATED"/>
    <property type="match status" value="1"/>
</dbReference>
<dbReference type="InterPro" id="IPR006674">
    <property type="entry name" value="HD_domain"/>
</dbReference>
<dbReference type="Proteomes" id="UP000799776">
    <property type="component" value="Unassembled WGS sequence"/>
</dbReference>